<dbReference type="SUPFAM" id="SSF82171">
    <property type="entry name" value="DPP6 N-terminal domain-like"/>
    <property type="match status" value="1"/>
</dbReference>
<protein>
    <submittedName>
        <fullName evidence="5">S9 family peptidase</fullName>
    </submittedName>
</protein>
<keyword evidence="2" id="KW-0720">Serine protease</keyword>
<evidence type="ECO:0000256" key="2">
    <source>
        <dbReference type="ARBA" id="ARBA00022825"/>
    </source>
</evidence>
<feature type="signal peptide" evidence="3">
    <location>
        <begin position="1"/>
        <end position="22"/>
    </location>
</feature>
<proteinExistence type="predicted"/>
<dbReference type="PANTHER" id="PTHR42776:SF27">
    <property type="entry name" value="DIPEPTIDYL PEPTIDASE FAMILY MEMBER 6"/>
    <property type="match status" value="1"/>
</dbReference>
<dbReference type="Gene3D" id="3.40.50.1820">
    <property type="entry name" value="alpha/beta hydrolase"/>
    <property type="match status" value="1"/>
</dbReference>
<accession>A0ABP7RPH9</accession>
<evidence type="ECO:0000259" key="4">
    <source>
        <dbReference type="Pfam" id="PF00326"/>
    </source>
</evidence>
<dbReference type="InterPro" id="IPR011659">
    <property type="entry name" value="WD40"/>
</dbReference>
<feature type="chain" id="PRO_5046419588" evidence="3">
    <location>
        <begin position="23"/>
        <end position="645"/>
    </location>
</feature>
<dbReference type="InterPro" id="IPR029058">
    <property type="entry name" value="AB_hydrolase_fold"/>
</dbReference>
<comment type="caution">
    <text evidence="5">The sequence shown here is derived from an EMBL/GenBank/DDBJ whole genome shotgun (WGS) entry which is preliminary data.</text>
</comment>
<keyword evidence="1" id="KW-0378">Hydrolase</keyword>
<evidence type="ECO:0000313" key="5">
    <source>
        <dbReference type="EMBL" id="GAA4000338.1"/>
    </source>
</evidence>
<keyword evidence="3" id="KW-0732">Signal</keyword>
<dbReference type="InterPro" id="IPR001375">
    <property type="entry name" value="Peptidase_S9_cat"/>
</dbReference>
<dbReference type="Proteomes" id="UP001501310">
    <property type="component" value="Unassembled WGS sequence"/>
</dbReference>
<dbReference type="Pfam" id="PF00326">
    <property type="entry name" value="Peptidase_S9"/>
    <property type="match status" value="1"/>
</dbReference>
<keyword evidence="6" id="KW-1185">Reference proteome</keyword>
<evidence type="ECO:0000313" key="6">
    <source>
        <dbReference type="Proteomes" id="UP001501310"/>
    </source>
</evidence>
<reference evidence="6" key="1">
    <citation type="journal article" date="2019" name="Int. J. Syst. Evol. Microbiol.">
        <title>The Global Catalogue of Microorganisms (GCM) 10K type strain sequencing project: providing services to taxonomists for standard genome sequencing and annotation.</title>
        <authorList>
            <consortium name="The Broad Institute Genomics Platform"/>
            <consortium name="The Broad Institute Genome Sequencing Center for Infectious Disease"/>
            <person name="Wu L."/>
            <person name="Ma J."/>
        </authorList>
    </citation>
    <scope>NUCLEOTIDE SEQUENCE [LARGE SCALE GENOMIC DNA]</scope>
    <source>
        <strain evidence="6">JCM 16603</strain>
    </source>
</reference>
<gene>
    <name evidence="5" type="ORF">GCM10022211_08370</name>
</gene>
<dbReference type="Pfam" id="PF07676">
    <property type="entry name" value="PD40"/>
    <property type="match status" value="1"/>
</dbReference>
<evidence type="ECO:0000256" key="3">
    <source>
        <dbReference type="SAM" id="SignalP"/>
    </source>
</evidence>
<dbReference type="InterPro" id="IPR011042">
    <property type="entry name" value="6-blade_b-propeller_TolB-like"/>
</dbReference>
<organism evidence="5 6">
    <name type="scientific">Sphingomonas humi</name>
    <dbReference type="NCBI Taxonomy" id="335630"/>
    <lineage>
        <taxon>Bacteria</taxon>
        <taxon>Pseudomonadati</taxon>
        <taxon>Pseudomonadota</taxon>
        <taxon>Alphaproteobacteria</taxon>
        <taxon>Sphingomonadales</taxon>
        <taxon>Sphingomonadaceae</taxon>
        <taxon>Sphingomonas</taxon>
    </lineage>
</organism>
<feature type="domain" description="Peptidase S9 prolyl oligopeptidase catalytic" evidence="4">
    <location>
        <begin position="437"/>
        <end position="643"/>
    </location>
</feature>
<name>A0ABP7RPH9_9SPHN</name>
<dbReference type="EMBL" id="BAAAZD010000001">
    <property type="protein sequence ID" value="GAA4000338.1"/>
    <property type="molecule type" value="Genomic_DNA"/>
</dbReference>
<sequence length="645" mass="70117">MLNRLTLALAATSALVSTAVLAQSPANQPKPAALTVQAVPPVPAELAARTRPYMELRSAGFAGWNKRDRSMLIRTRFGNVPQLHRVAGPMMDRQQITFEAEPVSGSWAPSGDVLAIQKDVGGGEFFQLYRLDGGQLTLLTDGKSRNELGAWSKDGKLLAYSSTRRNGTDSDLYVIDPRDPKSNRLVAEVKGGGWGITAFAPGNAKALVANYQSVTNVDPYLLDLNTRQLTPLGDHKKDIAFGGAQFAPGGQLWVLSDEDSDVQRLGRMDTTTGKFTPVANAGRWDIDEFDISDDGRQIAYLTNEAGISRLYILDAASGRARQVTSLPVGVAGGLEWSPWGELGFSFNSASGTADAWSLNPATGKLTRWTRSETGGLDFSRNPAARLIEVKSFDGERVSGFLYRPDPAKFPGKRPVVVDIHGGPEGQIRPGFIGRGNYLVNELGIAVFYPNVRGSTGFGKRFVSLDNGPFKREDSIKDIGAFLAALKADPAIDGNRMAVTGGSYGGYMCYASAIAYAADFKGALCNVAISDFVTFLEGTQSYRRDLRRVEYGDERIPEQRAKLQEISPLRRVGEIRAPMFVVQGANDPRVPKSEADQVVAALNARPGAAPTWYMVGENEGHGFGKKENQDYLFWSTLQFWQQTLLK</sequence>
<dbReference type="RefSeq" id="WP_344708906.1">
    <property type="nucleotide sequence ID" value="NZ_BAAAZD010000001.1"/>
</dbReference>
<keyword evidence="2" id="KW-0645">Protease</keyword>
<dbReference type="Gene3D" id="2.120.10.30">
    <property type="entry name" value="TolB, C-terminal domain"/>
    <property type="match status" value="1"/>
</dbReference>
<evidence type="ECO:0000256" key="1">
    <source>
        <dbReference type="ARBA" id="ARBA00022801"/>
    </source>
</evidence>
<dbReference type="PANTHER" id="PTHR42776">
    <property type="entry name" value="SERINE PEPTIDASE S9 FAMILY MEMBER"/>
    <property type="match status" value="1"/>
</dbReference>
<dbReference type="SUPFAM" id="SSF53474">
    <property type="entry name" value="alpha/beta-Hydrolases"/>
    <property type="match status" value="1"/>
</dbReference>